<name>A0A3M2SIA3_9HYPO</name>
<dbReference type="OrthoDB" id="3029470at2759"/>
<keyword evidence="2" id="KW-1185">Reference proteome</keyword>
<gene>
    <name evidence="1" type="ORF">CDV36_003032</name>
</gene>
<proteinExistence type="predicted"/>
<reference evidence="1 2" key="1">
    <citation type="submission" date="2017-06" db="EMBL/GenBank/DDBJ databases">
        <title>Comparative genomic analysis of Ambrosia Fusariam Clade fungi.</title>
        <authorList>
            <person name="Stajich J.E."/>
            <person name="Carrillo J."/>
            <person name="Kijimoto T."/>
            <person name="Eskalen A."/>
            <person name="O'Donnell K."/>
            <person name="Kasson M."/>
        </authorList>
    </citation>
    <scope>NUCLEOTIDE SEQUENCE [LARGE SCALE GENOMIC DNA]</scope>
    <source>
        <strain evidence="1">UCR3666</strain>
    </source>
</reference>
<dbReference type="STRING" id="2010991.A0A3M2SIA3"/>
<organism evidence="1 2">
    <name type="scientific">Fusarium kuroshium</name>
    <dbReference type="NCBI Taxonomy" id="2010991"/>
    <lineage>
        <taxon>Eukaryota</taxon>
        <taxon>Fungi</taxon>
        <taxon>Dikarya</taxon>
        <taxon>Ascomycota</taxon>
        <taxon>Pezizomycotina</taxon>
        <taxon>Sordariomycetes</taxon>
        <taxon>Hypocreomycetidae</taxon>
        <taxon>Hypocreales</taxon>
        <taxon>Nectriaceae</taxon>
        <taxon>Fusarium</taxon>
        <taxon>Fusarium solani species complex</taxon>
    </lineage>
</organism>
<dbReference type="AlphaFoldDB" id="A0A3M2SIA3"/>
<dbReference type="Proteomes" id="UP000277212">
    <property type="component" value="Unassembled WGS sequence"/>
</dbReference>
<comment type="caution">
    <text evidence="1">The sequence shown here is derived from an EMBL/GenBank/DDBJ whole genome shotgun (WGS) entry which is preliminary data.</text>
</comment>
<evidence type="ECO:0000313" key="2">
    <source>
        <dbReference type="Proteomes" id="UP000277212"/>
    </source>
</evidence>
<accession>A0A3M2SIA3</accession>
<evidence type="ECO:0000313" key="1">
    <source>
        <dbReference type="EMBL" id="RMJ17287.1"/>
    </source>
</evidence>
<dbReference type="EMBL" id="NKUJ01000034">
    <property type="protein sequence ID" value="RMJ17287.1"/>
    <property type="molecule type" value="Genomic_DNA"/>
</dbReference>
<sequence length="412" mass="46712">MNVSFDPVRCAELHNQLLARAISRIPDVTQEVKRDVFDRWLELPPEKRPFDISEDEPLYTFLSLIDSYKPNDFPLTAEFCQPEPSWFDDNFQELDDRRIILLYVDETDTPKMDGGLYFNLDTDLVCWTRLRGRGRFPSDEKWVPLELALQKALDMWECGKFTWGGETGWYRSKDAVSYVSWTPQDLTTALHHWEYLLEAIQSRLPEGTPRSPLLEPLAVGLVNKFQLGSFAKAFLCAAKRPSFKHVAPGITTFTPETFAATYGAESPTSRRLQIEQDGGFETISLILPSTAVPIPNSDGRHIFDGEDYLPLAEKALYEHPGLYTTFVQPTSDGDGTDLVTAQGAMNPIRFDGSRPWGPGGNIRLEVMLDFWIAHVVNGTWEVGSEGVSTSDNWFTDAQTIEARRLAWTEDCR</sequence>
<protein>
    <submittedName>
        <fullName evidence="1">Uncharacterized protein</fullName>
    </submittedName>
</protein>